<reference evidence="4" key="1">
    <citation type="submission" date="2025-08" db="UniProtKB">
        <authorList>
            <consortium name="RefSeq"/>
        </authorList>
    </citation>
    <scope>IDENTIFICATION</scope>
    <source>
        <tissue evidence="4">Seedling</tissue>
    </source>
</reference>
<dbReference type="PROSITE" id="PS51840">
    <property type="entry name" value="C2_NT"/>
    <property type="match status" value="1"/>
</dbReference>
<feature type="domain" description="C2 NT-type" evidence="2">
    <location>
        <begin position="3"/>
        <end position="138"/>
    </location>
</feature>
<organism evidence="3 4">
    <name type="scientific">Ziziphus jujuba</name>
    <name type="common">Chinese jujube</name>
    <name type="synonym">Ziziphus sativa</name>
    <dbReference type="NCBI Taxonomy" id="326968"/>
    <lineage>
        <taxon>Eukaryota</taxon>
        <taxon>Viridiplantae</taxon>
        <taxon>Streptophyta</taxon>
        <taxon>Embryophyta</taxon>
        <taxon>Tracheophyta</taxon>
        <taxon>Spermatophyta</taxon>
        <taxon>Magnoliopsida</taxon>
        <taxon>eudicotyledons</taxon>
        <taxon>Gunneridae</taxon>
        <taxon>Pentapetalae</taxon>
        <taxon>rosids</taxon>
        <taxon>fabids</taxon>
        <taxon>Rosales</taxon>
        <taxon>Rhamnaceae</taxon>
        <taxon>Paliureae</taxon>
        <taxon>Ziziphus</taxon>
    </lineage>
</organism>
<dbReference type="KEGG" id="zju:107414490"/>
<dbReference type="InParanoid" id="A0A6P6FZT0"/>
<name>A0A6P6FZT0_ZIZJJ</name>
<accession>A0A6P6FZT0</accession>
<evidence type="ECO:0000313" key="3">
    <source>
        <dbReference type="Proteomes" id="UP001652623"/>
    </source>
</evidence>
<gene>
    <name evidence="4" type="primary">LOC107414490</name>
</gene>
<dbReference type="InterPro" id="IPR019448">
    <property type="entry name" value="NT-C2"/>
</dbReference>
<dbReference type="RefSeq" id="XP_024927477.3">
    <property type="nucleotide sequence ID" value="XM_025071709.3"/>
</dbReference>
<dbReference type="PANTHER" id="PTHR34452">
    <property type="entry name" value="MYOSIN HEAVY CHAIN-RELATED PROTEIN"/>
    <property type="match status" value="1"/>
</dbReference>
<dbReference type="FunCoup" id="A0A6P6FZT0">
    <property type="interactions" value="118"/>
</dbReference>
<dbReference type="PANTHER" id="PTHR34452:SF14">
    <property type="entry name" value="MYOSIN HEAVY CHAIN, MUSCLE"/>
    <property type="match status" value="1"/>
</dbReference>
<sequence>MFKSWSKKNKIKAVFQLQFYATEVPKLKKPAVMISLVPEDVGKPTVKLQKVPVQDGTCTWENPVYESMKLTREPKTGKINEKLYHFIVSTGSSKSGYLGEAAIDFSDFAAVTEPLTVSLPLKFANSGAILHVTIQRVQGADDQRDLEENGAPGLLSDRSSENQESIWNIDEENLNRTEDGNLAGYTFKNDEYGAYDKTTTARQDASSFLSHFRPSTTSHKGTVDAPVTNNYMLHRSNTDLSADSVSDGSLVDSPSSIENSRPRQRLQDASDDSTDKNEITMLRRQVELSELELQSLRKQIAKETKQGQSLTRQIISLEDERDAFKSQCEQLKSLQTRIDEAEAPKRLQPEIEDKRSQLESMRQEINHEKKLNGNLQLQLQKTQDSNSELILVVKDLEDMLEKRNKEISDLSSKLKSAKLEVENKQSFENLAKKRNDAKEINLLELKIRDLYGEIDIYEKEKEEQNMHIEQLTLNNDLLKQDNYDMSMKLKQNQEEWKKMENECSGYKAAIKELETQIKRLEGTIEKQALQFSESLRDIDELESQVKDLEKRLSKQAKAFQDDLDAMARAKAEQEKKAIQAEEALQNTKLNNAIRAEHLQDDFRRLSLEMATKVDVNEKQAAEALREANDLRLRNKILEDKLQKATREIELIKDQEKVKLQELVNKMDLKAKQIEQTSMELNEKSQQGEQAQKQEEEKHEAFLTEIQMLRAEIERLNKKKSSSLEQEDEKEKLRNEMKKLKTLIREKEMMVQKLSKQKVDLEKKVSLAKKEAEKELKISSLRAKDQHNHSDLLTEVASLKDKNKSMEKELKEMEERYSEISLRFAEVEGERQQLVMTVRNLKNGKKN</sequence>
<proteinExistence type="predicted"/>
<feature type="region of interest" description="Disordered" evidence="1">
    <location>
        <begin position="141"/>
        <end position="163"/>
    </location>
</feature>
<dbReference type="GeneID" id="107414490"/>
<feature type="compositionally biased region" description="Polar residues" evidence="1">
    <location>
        <begin position="239"/>
        <end position="259"/>
    </location>
</feature>
<dbReference type="Proteomes" id="UP001652623">
    <property type="component" value="Chromosome 8"/>
</dbReference>
<feature type="region of interest" description="Disordered" evidence="1">
    <location>
        <begin position="239"/>
        <end position="278"/>
    </location>
</feature>
<evidence type="ECO:0000313" key="4">
    <source>
        <dbReference type="RefSeq" id="XP_024927477.3"/>
    </source>
</evidence>
<evidence type="ECO:0000259" key="2">
    <source>
        <dbReference type="PROSITE" id="PS51840"/>
    </source>
</evidence>
<feature type="region of interest" description="Disordered" evidence="1">
    <location>
        <begin position="778"/>
        <end position="798"/>
    </location>
</feature>
<feature type="compositionally biased region" description="Basic and acidic residues" evidence="1">
    <location>
        <begin position="265"/>
        <end position="278"/>
    </location>
</feature>
<protein>
    <submittedName>
        <fullName evidence="4">Uncharacterized protein LOC107414490</fullName>
    </submittedName>
</protein>
<dbReference type="Pfam" id="PF10358">
    <property type="entry name" value="NT-C2"/>
    <property type="match status" value="1"/>
</dbReference>
<dbReference type="AlphaFoldDB" id="A0A6P6FZT0"/>
<keyword evidence="3" id="KW-1185">Reference proteome</keyword>
<evidence type="ECO:0000256" key="1">
    <source>
        <dbReference type="SAM" id="MobiDB-lite"/>
    </source>
</evidence>